<dbReference type="OrthoDB" id="8257391at2"/>
<proteinExistence type="predicted"/>
<name>A0A3L9XVM3_9RHOB</name>
<comment type="caution">
    <text evidence="1">The sequence shown here is derived from an EMBL/GenBank/DDBJ whole genome shotgun (WGS) entry which is preliminary data.</text>
</comment>
<dbReference type="Proteomes" id="UP000281343">
    <property type="component" value="Unassembled WGS sequence"/>
</dbReference>
<keyword evidence="2" id="KW-1185">Reference proteome</keyword>
<gene>
    <name evidence="1" type="ORF">D9R08_18435</name>
</gene>
<evidence type="ECO:0000313" key="2">
    <source>
        <dbReference type="Proteomes" id="UP000281343"/>
    </source>
</evidence>
<organism evidence="1 2">
    <name type="scientific">Rhodophyticola porphyridii</name>
    <dbReference type="NCBI Taxonomy" id="1852017"/>
    <lineage>
        <taxon>Bacteria</taxon>
        <taxon>Pseudomonadati</taxon>
        <taxon>Pseudomonadota</taxon>
        <taxon>Alphaproteobacteria</taxon>
        <taxon>Rhodobacterales</taxon>
        <taxon>Roseobacteraceae</taxon>
        <taxon>Rhodophyticola</taxon>
    </lineage>
</organism>
<dbReference type="EMBL" id="RCNT01000014">
    <property type="protein sequence ID" value="RMA40661.1"/>
    <property type="molecule type" value="Genomic_DNA"/>
</dbReference>
<evidence type="ECO:0000313" key="1">
    <source>
        <dbReference type="EMBL" id="RMA40661.1"/>
    </source>
</evidence>
<accession>A0A3L9XVM3</accession>
<dbReference type="AlphaFoldDB" id="A0A3L9XVM3"/>
<reference evidence="1 2" key="1">
    <citation type="submission" date="2018-10" db="EMBL/GenBank/DDBJ databases">
        <authorList>
            <person name="Jung H.S."/>
            <person name="Jeon C.O."/>
        </authorList>
    </citation>
    <scope>NUCLEOTIDE SEQUENCE [LARGE SCALE GENOMIC DNA]</scope>
    <source>
        <strain evidence="1 2">MA-7-27</strain>
    </source>
</reference>
<sequence>MADRGLLSFDNIGALSSLAEQDERTLEFTLGAREIVARFLSRYILATALHERYGFRLSDTQPLKRVELPDGFRFEPCDAGRSTDGTRLNVLTLSVQDHQR</sequence>
<protein>
    <submittedName>
        <fullName evidence="1">Uncharacterized protein</fullName>
    </submittedName>
</protein>
<dbReference type="RefSeq" id="WP_121899595.1">
    <property type="nucleotide sequence ID" value="NZ_RCNT01000014.1"/>
</dbReference>